<protein>
    <submittedName>
        <fullName evidence="2">Uncharacterized protein</fullName>
    </submittedName>
</protein>
<keyword evidence="1" id="KW-1133">Transmembrane helix</keyword>
<feature type="non-terminal residue" evidence="2">
    <location>
        <position position="1"/>
    </location>
</feature>
<evidence type="ECO:0000313" key="2">
    <source>
        <dbReference type="EMBL" id="CAA9364027.1"/>
    </source>
</evidence>
<keyword evidence="1" id="KW-0812">Transmembrane</keyword>
<reference evidence="2" key="1">
    <citation type="submission" date="2020-02" db="EMBL/GenBank/DDBJ databases">
        <authorList>
            <person name="Meier V. D."/>
        </authorList>
    </citation>
    <scope>NUCLEOTIDE SEQUENCE</scope>
    <source>
        <strain evidence="2">AVDCRST_MAG93</strain>
    </source>
</reference>
<dbReference type="EMBL" id="CADCTR010002641">
    <property type="protein sequence ID" value="CAA9364027.1"/>
    <property type="molecule type" value="Genomic_DNA"/>
</dbReference>
<proteinExistence type="predicted"/>
<feature type="transmembrane region" description="Helical" evidence="1">
    <location>
        <begin position="26"/>
        <end position="45"/>
    </location>
</feature>
<organism evidence="2">
    <name type="scientific">uncultured Chloroflexia bacterium</name>
    <dbReference type="NCBI Taxonomy" id="1672391"/>
    <lineage>
        <taxon>Bacteria</taxon>
        <taxon>Bacillati</taxon>
        <taxon>Chloroflexota</taxon>
        <taxon>Chloroflexia</taxon>
        <taxon>environmental samples</taxon>
    </lineage>
</organism>
<keyword evidence="1" id="KW-0472">Membrane</keyword>
<dbReference type="AlphaFoldDB" id="A0A6J4MN28"/>
<sequence length="55" mass="6033">LHASVNFFAATLTVFPASETDYARPFLLYTLLVCLLATAVVLIAGPRLSRNPRIQ</sequence>
<gene>
    <name evidence="2" type="ORF">AVDCRST_MAG93-7835</name>
</gene>
<name>A0A6J4MN28_9CHLR</name>
<accession>A0A6J4MN28</accession>
<evidence type="ECO:0000256" key="1">
    <source>
        <dbReference type="SAM" id="Phobius"/>
    </source>
</evidence>